<dbReference type="InterPro" id="IPR044285">
    <property type="entry name" value="PWP1"/>
</dbReference>
<dbReference type="Pfam" id="PF00400">
    <property type="entry name" value="WD40"/>
    <property type="match status" value="2"/>
</dbReference>
<dbReference type="Proteomes" id="UP001516400">
    <property type="component" value="Unassembled WGS sequence"/>
</dbReference>
<dbReference type="InterPro" id="IPR001680">
    <property type="entry name" value="WD40_rpt"/>
</dbReference>
<evidence type="ECO:0000313" key="5">
    <source>
        <dbReference type="EMBL" id="KAL3265781.1"/>
    </source>
</evidence>
<comment type="caution">
    <text evidence="5">The sequence shown here is derived from an EMBL/GenBank/DDBJ whole genome shotgun (WGS) entry which is preliminary data.</text>
</comment>
<keyword evidence="1" id="KW-0597">Phosphoprotein</keyword>
<feature type="repeat" description="WD" evidence="4">
    <location>
        <begin position="216"/>
        <end position="258"/>
    </location>
</feature>
<evidence type="ECO:0000256" key="1">
    <source>
        <dbReference type="ARBA" id="ARBA00022553"/>
    </source>
</evidence>
<keyword evidence="6" id="KW-1185">Reference proteome</keyword>
<evidence type="ECO:0000256" key="2">
    <source>
        <dbReference type="ARBA" id="ARBA00022574"/>
    </source>
</evidence>
<dbReference type="PRINTS" id="PR00320">
    <property type="entry name" value="GPROTEINBRPT"/>
</dbReference>
<evidence type="ECO:0008006" key="7">
    <source>
        <dbReference type="Google" id="ProtNLM"/>
    </source>
</evidence>
<dbReference type="SUPFAM" id="SSF50978">
    <property type="entry name" value="WD40 repeat-like"/>
    <property type="match status" value="1"/>
</dbReference>
<dbReference type="SMART" id="SM00320">
    <property type="entry name" value="WD40"/>
    <property type="match status" value="5"/>
</dbReference>
<protein>
    <recommendedName>
        <fullName evidence="7">Periodic tryptophan protein 1 homolog</fullName>
    </recommendedName>
</protein>
<dbReference type="PROSITE" id="PS00678">
    <property type="entry name" value="WD_REPEATS_1"/>
    <property type="match status" value="1"/>
</dbReference>
<dbReference type="Gene3D" id="2.130.10.10">
    <property type="entry name" value="YVTN repeat-like/Quinoprotein amine dehydrogenase"/>
    <property type="match status" value="2"/>
</dbReference>
<organism evidence="5 6">
    <name type="scientific">Cryptolaemus montrouzieri</name>
    <dbReference type="NCBI Taxonomy" id="559131"/>
    <lineage>
        <taxon>Eukaryota</taxon>
        <taxon>Metazoa</taxon>
        <taxon>Ecdysozoa</taxon>
        <taxon>Arthropoda</taxon>
        <taxon>Hexapoda</taxon>
        <taxon>Insecta</taxon>
        <taxon>Pterygota</taxon>
        <taxon>Neoptera</taxon>
        <taxon>Endopterygota</taxon>
        <taxon>Coleoptera</taxon>
        <taxon>Polyphaga</taxon>
        <taxon>Cucujiformia</taxon>
        <taxon>Coccinelloidea</taxon>
        <taxon>Coccinellidae</taxon>
        <taxon>Scymninae</taxon>
        <taxon>Scymnini</taxon>
        <taxon>Cryptolaemus</taxon>
    </lineage>
</organism>
<dbReference type="PANTHER" id="PTHR14091">
    <property type="entry name" value="PERIODIC TRYPTOPHAN PROTEIN 1"/>
    <property type="match status" value="1"/>
</dbReference>
<dbReference type="AlphaFoldDB" id="A0ABD2MI35"/>
<keyword evidence="3" id="KW-0677">Repeat</keyword>
<keyword evidence="2 4" id="KW-0853">WD repeat</keyword>
<dbReference type="PANTHER" id="PTHR14091:SF0">
    <property type="entry name" value="PERIODIC TRYPTOPHAN PROTEIN 1 HOMOLOG"/>
    <property type="match status" value="1"/>
</dbReference>
<accession>A0ABD2MI35</accession>
<proteinExistence type="predicted"/>
<dbReference type="InterPro" id="IPR020472">
    <property type="entry name" value="WD40_PAC1"/>
</dbReference>
<name>A0ABD2MI35_9CUCU</name>
<evidence type="ECO:0000313" key="6">
    <source>
        <dbReference type="Proteomes" id="UP001516400"/>
    </source>
</evidence>
<sequence length="456" mass="51461">MEMEENTESRINFIPCIKWVQKGVACTNPVKVQLSKNELVQIIKETQEKLSIVRDVFITEQNVEGTAQNDEFKFNQYDNEDENTANLLGINSLAEYTTDAQDNFSESDDSEKEDDIIKPTDNLIIVGHVNGDASILEIYVYNEEEESFYVHHDIFLPSFPLCLEWLNYEPNSPKGNYCAIGSMDSIIEVWDLDIINSVESAFQLGQMGSRRKGRPHVGHRDAVLSLAWNRSFEHILASGSADKSILLWDLDRKEPSTTIKSFNDKVQCLDWHKLEAQSLLAGGCDSQVKVFDCRTPDNHLTWKIDGECERLSWNPLQPFSYMAGTSVGSLQCFDCRKGELWSISAHEKEVTGLFISGQCPGLLVTSSSDGTMKTWDYSGESKPELIHTKDFNIGVIHCLEGSPNSPFVISVGGDKKSNNFTVYDLQNIDVVKHKFETRELVQLVPSTSSEENEMQQ</sequence>
<evidence type="ECO:0000256" key="4">
    <source>
        <dbReference type="PROSITE-ProRule" id="PRU00221"/>
    </source>
</evidence>
<reference evidence="5 6" key="1">
    <citation type="journal article" date="2021" name="BMC Biol.">
        <title>Horizontally acquired antibacterial genes associated with adaptive radiation of ladybird beetles.</title>
        <authorList>
            <person name="Li H.S."/>
            <person name="Tang X.F."/>
            <person name="Huang Y.H."/>
            <person name="Xu Z.Y."/>
            <person name="Chen M.L."/>
            <person name="Du X.Y."/>
            <person name="Qiu B.Y."/>
            <person name="Chen P.T."/>
            <person name="Zhang W."/>
            <person name="Slipinski A."/>
            <person name="Escalona H.E."/>
            <person name="Waterhouse R.M."/>
            <person name="Zwick A."/>
            <person name="Pang H."/>
        </authorList>
    </citation>
    <scope>NUCLEOTIDE SEQUENCE [LARGE SCALE GENOMIC DNA]</scope>
    <source>
        <strain evidence="5">SYSU2018</strain>
    </source>
</reference>
<feature type="repeat" description="WD" evidence="4">
    <location>
        <begin position="343"/>
        <end position="376"/>
    </location>
</feature>
<dbReference type="PROSITE" id="PS50294">
    <property type="entry name" value="WD_REPEATS_REGION"/>
    <property type="match status" value="2"/>
</dbReference>
<dbReference type="InterPro" id="IPR036322">
    <property type="entry name" value="WD40_repeat_dom_sf"/>
</dbReference>
<dbReference type="EMBL" id="JABFTP020000001">
    <property type="protein sequence ID" value="KAL3265781.1"/>
    <property type="molecule type" value="Genomic_DNA"/>
</dbReference>
<dbReference type="InterPro" id="IPR019775">
    <property type="entry name" value="WD40_repeat_CS"/>
</dbReference>
<dbReference type="InterPro" id="IPR015943">
    <property type="entry name" value="WD40/YVTN_repeat-like_dom_sf"/>
</dbReference>
<gene>
    <name evidence="5" type="ORF">HHI36_009979</name>
</gene>
<dbReference type="PROSITE" id="PS50082">
    <property type="entry name" value="WD_REPEATS_2"/>
    <property type="match status" value="2"/>
</dbReference>
<evidence type="ECO:0000256" key="3">
    <source>
        <dbReference type="ARBA" id="ARBA00022737"/>
    </source>
</evidence>